<name>A0A3E2NQR9_9SPHI</name>
<gene>
    <name evidence="2" type="ORF">DYU05_14475</name>
</gene>
<reference evidence="2 3" key="1">
    <citation type="submission" date="2018-08" db="EMBL/GenBank/DDBJ databases">
        <title>Mucilaginibacter terrae sp. nov., isolated from manganese diggings.</title>
        <authorList>
            <person name="Huang Y."/>
            <person name="Zhou Z."/>
        </authorList>
    </citation>
    <scope>NUCLEOTIDE SEQUENCE [LARGE SCALE GENOMIC DNA]</scope>
    <source>
        <strain evidence="2 3">ZH6</strain>
    </source>
</reference>
<feature type="chain" id="PRO_5017625808" evidence="1">
    <location>
        <begin position="22"/>
        <end position="120"/>
    </location>
</feature>
<dbReference type="Proteomes" id="UP000260823">
    <property type="component" value="Unassembled WGS sequence"/>
</dbReference>
<dbReference type="EMBL" id="QWDE01000002">
    <property type="protein sequence ID" value="RFZ83337.1"/>
    <property type="molecule type" value="Genomic_DNA"/>
</dbReference>
<comment type="caution">
    <text evidence="2">The sequence shown here is derived from an EMBL/GenBank/DDBJ whole genome shotgun (WGS) entry which is preliminary data.</text>
</comment>
<proteinExistence type="predicted"/>
<evidence type="ECO:0000313" key="3">
    <source>
        <dbReference type="Proteomes" id="UP000260823"/>
    </source>
</evidence>
<sequence>MKKKIFTTVLLSCLGVIVAVAAVFASLDGKWGGVIATPDGNTINVSYDFKVDGEKLTGTAVSPMGDVKLENGKIKGDAFSFSVNVNGTDYPHTGKAYADSCAMDIDFGGSSSHFVVKRVK</sequence>
<evidence type="ECO:0000256" key="1">
    <source>
        <dbReference type="SAM" id="SignalP"/>
    </source>
</evidence>
<dbReference type="GO" id="GO:0016787">
    <property type="term" value="F:hydrolase activity"/>
    <property type="evidence" value="ECO:0007669"/>
    <property type="project" value="UniProtKB-KW"/>
</dbReference>
<feature type="signal peptide" evidence="1">
    <location>
        <begin position="1"/>
        <end position="21"/>
    </location>
</feature>
<keyword evidence="1" id="KW-0732">Signal</keyword>
<accession>A0A3E2NQR9</accession>
<keyword evidence="2" id="KW-0378">Hydrolase</keyword>
<keyword evidence="3" id="KW-1185">Reference proteome</keyword>
<dbReference type="RefSeq" id="WP_117383812.1">
    <property type="nucleotide sequence ID" value="NZ_QWDE01000002.1"/>
</dbReference>
<organism evidence="2 3">
    <name type="scientific">Mucilaginibacter terrenus</name>
    <dbReference type="NCBI Taxonomy" id="2482727"/>
    <lineage>
        <taxon>Bacteria</taxon>
        <taxon>Pseudomonadati</taxon>
        <taxon>Bacteroidota</taxon>
        <taxon>Sphingobacteriia</taxon>
        <taxon>Sphingobacteriales</taxon>
        <taxon>Sphingobacteriaceae</taxon>
        <taxon>Mucilaginibacter</taxon>
    </lineage>
</organism>
<evidence type="ECO:0000313" key="2">
    <source>
        <dbReference type="EMBL" id="RFZ83337.1"/>
    </source>
</evidence>
<dbReference type="AlphaFoldDB" id="A0A3E2NQR9"/>
<dbReference type="OrthoDB" id="796539at2"/>
<protein>
    <submittedName>
        <fullName evidence="2">Glycoside hydrolase</fullName>
    </submittedName>
</protein>